<feature type="non-terminal residue" evidence="2">
    <location>
        <position position="1"/>
    </location>
</feature>
<accession>A0A9N9FU97</accession>
<evidence type="ECO:0000256" key="1">
    <source>
        <dbReference type="SAM" id="MobiDB-lite"/>
    </source>
</evidence>
<proteinExistence type="predicted"/>
<evidence type="ECO:0000313" key="2">
    <source>
        <dbReference type="EMBL" id="CAG8562731.1"/>
    </source>
</evidence>
<feature type="compositionally biased region" description="Polar residues" evidence="1">
    <location>
        <begin position="1017"/>
        <end position="1034"/>
    </location>
</feature>
<reference evidence="2" key="1">
    <citation type="submission" date="2021-06" db="EMBL/GenBank/DDBJ databases">
        <authorList>
            <person name="Kallberg Y."/>
            <person name="Tangrot J."/>
            <person name="Rosling A."/>
        </authorList>
    </citation>
    <scope>NUCLEOTIDE SEQUENCE</scope>
    <source>
        <strain evidence="2">CL551</strain>
    </source>
</reference>
<organism evidence="2 3">
    <name type="scientific">Acaulospora morrowiae</name>
    <dbReference type="NCBI Taxonomy" id="94023"/>
    <lineage>
        <taxon>Eukaryota</taxon>
        <taxon>Fungi</taxon>
        <taxon>Fungi incertae sedis</taxon>
        <taxon>Mucoromycota</taxon>
        <taxon>Glomeromycotina</taxon>
        <taxon>Glomeromycetes</taxon>
        <taxon>Diversisporales</taxon>
        <taxon>Acaulosporaceae</taxon>
        <taxon>Acaulospora</taxon>
    </lineage>
</organism>
<feature type="compositionally biased region" description="Basic and acidic residues" evidence="1">
    <location>
        <begin position="1064"/>
        <end position="1073"/>
    </location>
</feature>
<sequence length="1073" mass="123051">FEVFKLAEGTDYRFRGAFQNEGGIDTLRSYRKNSIPRQVSTDTNHYVLRCLESPLELRVSALKEDDSRGANQISIRESGTLSTEYKDSTARSNIASDNSEPHILKSSIETERQRCEIYDGFVDSLPSNSEDGGGKYKDGENTDITLGKEREGCPNTGTIGKMQASFGKLLRIGSLGGDGWKKIVPGKTCRLVHADSRFTSKGKSITENPTTMSQVQLCEGKNGRTSRCNDSLILVDAFKDNSRIATLVNYEVLDSDPKELIYHIRCVANFGFDHIIIIGETEYGMIFLDCYGRVFLWENESQTLWPLGDSPEEASKRIVKGVDQLCWFEDNGTFSSKMVRKPNLIKRGNPDPKTLRNRLLVEIIKEKLDTKRLISIDEKSEVAISFFEELKFKHDHRVQAEQTLRDTVGCLLNYHEREVRQYVKHLKVDNFQFLTSPACHQYWGKLTTKYYAEKENLYQLQHRANAEKRVMEFDTIIGQKWVDDLDHEIKRRRREVSPLEKYSNYDVKSLVESDVEGENDYDETDEEFDKRNLIEDNIESESESDYTTDDEFDESYCTAEVINISNHEEDKHNELKQWALENPVPDITDKEKDAIDDFVLDVFERNVKNTMKSIQEKKVDLAQKDAEFIKRILDAWAYSSWCETIHPSSKWRRQSVYKSNKKTGRKCDGILFVNNSKIERLVFENVCSPKKENLPKYHRDLNKSFRNAVDTLCRKFWTNRQGDAEISRKYIVLIYIVHKNQGELWRVCLAGKDKCLAEKIYWLEVPWKYEDDWTKLADICKMMLLIEGEKKKSISTEDVSQSPVNSNDTSKQIVQQCNESETRGYATDTPVFDITDNTLNSNDTYEKSNTSSHEVSASGNSDIYQDLVIPISPAEIITLEDKEIDKFLDLTYREQVSNKEKKLLDQEKITTSQDTKSPLNVKGGRGLIQELFIPEPSLQKSQIIQNHVIEISETGGPGKSDIDEDFRLQYNEIIVSSGGKISEKRARSLLYDSIIKQLSIIHKKRSQELDLHLPENVDTNNAGHQISSENTEISKTGGPRKISSEIETDSITTSSSNSEDEIIEEVKSLPETK</sequence>
<gene>
    <name evidence="2" type="ORF">AMORRO_LOCUS6095</name>
</gene>
<evidence type="ECO:0000313" key="3">
    <source>
        <dbReference type="Proteomes" id="UP000789342"/>
    </source>
</evidence>
<name>A0A9N9FU97_9GLOM</name>
<feature type="compositionally biased region" description="Basic and acidic residues" evidence="1">
    <location>
        <begin position="132"/>
        <end position="152"/>
    </location>
</feature>
<feature type="region of interest" description="Disordered" evidence="1">
    <location>
        <begin position="1015"/>
        <end position="1073"/>
    </location>
</feature>
<dbReference type="AlphaFoldDB" id="A0A9N9FU97"/>
<feature type="region of interest" description="Disordered" evidence="1">
    <location>
        <begin position="82"/>
        <end position="102"/>
    </location>
</feature>
<protein>
    <submittedName>
        <fullName evidence="2">5494_t:CDS:1</fullName>
    </submittedName>
</protein>
<comment type="caution">
    <text evidence="2">The sequence shown here is derived from an EMBL/GenBank/DDBJ whole genome shotgun (WGS) entry which is preliminary data.</text>
</comment>
<feature type="region of interest" description="Disordered" evidence="1">
    <location>
        <begin position="837"/>
        <end position="858"/>
    </location>
</feature>
<feature type="non-terminal residue" evidence="2">
    <location>
        <position position="1073"/>
    </location>
</feature>
<feature type="region of interest" description="Disordered" evidence="1">
    <location>
        <begin position="128"/>
        <end position="158"/>
    </location>
</feature>
<dbReference type="OrthoDB" id="2311705at2759"/>
<keyword evidence="3" id="KW-1185">Reference proteome</keyword>
<dbReference type="Proteomes" id="UP000789342">
    <property type="component" value="Unassembled WGS sequence"/>
</dbReference>
<dbReference type="EMBL" id="CAJVPV010003930">
    <property type="protein sequence ID" value="CAG8562731.1"/>
    <property type="molecule type" value="Genomic_DNA"/>
</dbReference>